<dbReference type="PROSITE" id="PS51384">
    <property type="entry name" value="FAD_FR"/>
    <property type="match status" value="1"/>
</dbReference>
<dbReference type="SFLD" id="SFLDG01168">
    <property type="entry name" value="Ferric_reductase_subgroup_(FRE"/>
    <property type="match status" value="1"/>
</dbReference>
<evidence type="ECO:0000256" key="3">
    <source>
        <dbReference type="ARBA" id="ARBA00022692"/>
    </source>
</evidence>
<evidence type="ECO:0000256" key="9">
    <source>
        <dbReference type="SAM" id="Phobius"/>
    </source>
</evidence>
<dbReference type="PANTHER" id="PTHR32361">
    <property type="entry name" value="FERRIC/CUPRIC REDUCTASE TRANSMEMBRANE COMPONENT"/>
    <property type="match status" value="1"/>
</dbReference>
<feature type="signal peptide" evidence="10">
    <location>
        <begin position="1"/>
        <end position="26"/>
    </location>
</feature>
<evidence type="ECO:0000256" key="5">
    <source>
        <dbReference type="ARBA" id="ARBA00023065"/>
    </source>
</evidence>
<evidence type="ECO:0000313" key="13">
    <source>
        <dbReference type="Proteomes" id="UP000018087"/>
    </source>
</evidence>
<dbReference type="EMBL" id="KI440843">
    <property type="protein sequence ID" value="ERT01028.1"/>
    <property type="molecule type" value="Genomic_DNA"/>
</dbReference>
<dbReference type="InterPro" id="IPR039261">
    <property type="entry name" value="FNR_nucleotide-bd"/>
</dbReference>
<evidence type="ECO:0000256" key="8">
    <source>
        <dbReference type="SAM" id="MobiDB-lite"/>
    </source>
</evidence>
<protein>
    <recommendedName>
        <fullName evidence="11">FAD-binding FR-type domain-containing protein</fullName>
    </recommendedName>
</protein>
<accession>U7PZK1</accession>
<dbReference type="SUPFAM" id="SSF52343">
    <property type="entry name" value="Ferredoxin reductase-like, C-terminal NADP-linked domain"/>
    <property type="match status" value="1"/>
</dbReference>
<keyword evidence="13" id="KW-1185">Reference proteome</keyword>
<name>U7PZK1_SPOS1</name>
<keyword evidence="4 9" id="KW-1133">Transmembrane helix</keyword>
<evidence type="ECO:0000313" key="12">
    <source>
        <dbReference type="EMBL" id="ERT01028.1"/>
    </source>
</evidence>
<reference evidence="13" key="1">
    <citation type="journal article" date="2014" name="Genome Announc.">
        <title>Genome sequence of the pathogenic fungus Sporothrix schenckii (ATCC 58251).</title>
        <authorList>
            <person name="Cuomo C.A."/>
            <person name="Rodriguez-Del Valle N."/>
            <person name="Perez-Sanchez L."/>
            <person name="Abouelleil A."/>
            <person name="Goldberg J."/>
            <person name="Young S."/>
            <person name="Zeng Q."/>
            <person name="Birren B.W."/>
        </authorList>
    </citation>
    <scope>NUCLEOTIDE SEQUENCE [LARGE SCALE GENOMIC DNA]</scope>
    <source>
        <strain evidence="13">ATCC 58251 / de Perez 2211183</strain>
    </source>
</reference>
<dbReference type="GO" id="GO:0005886">
    <property type="term" value="C:plasma membrane"/>
    <property type="evidence" value="ECO:0007669"/>
    <property type="project" value="TreeGrafter"/>
</dbReference>
<dbReference type="Gene3D" id="3.40.50.80">
    <property type="entry name" value="Nucleotide-binding domain of ferredoxin-NADP reductase (FNR) module"/>
    <property type="match status" value="1"/>
</dbReference>
<keyword evidence="3 9" id="KW-0812">Transmembrane</keyword>
<feature type="transmembrane region" description="Helical" evidence="9">
    <location>
        <begin position="311"/>
        <end position="332"/>
    </location>
</feature>
<dbReference type="SFLD" id="SFLDS00052">
    <property type="entry name" value="Ferric_Reductase_Domain"/>
    <property type="match status" value="1"/>
</dbReference>
<keyword evidence="7" id="KW-0325">Glycoprotein</keyword>
<keyword evidence="10" id="KW-0732">Signal</keyword>
<feature type="chain" id="PRO_5004685831" description="FAD-binding FR-type domain-containing protein" evidence="10">
    <location>
        <begin position="27"/>
        <end position="843"/>
    </location>
</feature>
<dbReference type="GO" id="GO:0015677">
    <property type="term" value="P:copper ion import"/>
    <property type="evidence" value="ECO:0007669"/>
    <property type="project" value="TreeGrafter"/>
</dbReference>
<feature type="region of interest" description="Disordered" evidence="8">
    <location>
        <begin position="539"/>
        <end position="631"/>
    </location>
</feature>
<evidence type="ECO:0000256" key="6">
    <source>
        <dbReference type="ARBA" id="ARBA00023136"/>
    </source>
</evidence>
<evidence type="ECO:0000259" key="11">
    <source>
        <dbReference type="PROSITE" id="PS51384"/>
    </source>
</evidence>
<keyword evidence="2" id="KW-0813">Transport</keyword>
<keyword evidence="6 9" id="KW-0472">Membrane</keyword>
<dbReference type="Pfam" id="PF01794">
    <property type="entry name" value="Ferric_reduct"/>
    <property type="match status" value="1"/>
</dbReference>
<evidence type="ECO:0000256" key="2">
    <source>
        <dbReference type="ARBA" id="ARBA00022448"/>
    </source>
</evidence>
<feature type="transmembrane region" description="Helical" evidence="9">
    <location>
        <begin position="412"/>
        <end position="432"/>
    </location>
</feature>
<comment type="subcellular location">
    <subcellularLocation>
        <location evidence="1">Membrane</location>
        <topology evidence="1">Multi-pass membrane protein</topology>
    </subcellularLocation>
</comment>
<dbReference type="eggNOG" id="KOG0039">
    <property type="taxonomic scope" value="Eukaryota"/>
</dbReference>
<dbReference type="CDD" id="cd06186">
    <property type="entry name" value="NOX_Duox_like_FAD_NADP"/>
    <property type="match status" value="1"/>
</dbReference>
<proteinExistence type="predicted"/>
<feature type="transmembrane region" description="Helical" evidence="9">
    <location>
        <begin position="383"/>
        <end position="405"/>
    </location>
</feature>
<dbReference type="Pfam" id="PF08022">
    <property type="entry name" value="FAD_binding_8"/>
    <property type="match status" value="1"/>
</dbReference>
<feature type="transmembrane region" description="Helical" evidence="9">
    <location>
        <begin position="265"/>
        <end position="291"/>
    </location>
</feature>
<dbReference type="GO" id="GO:0006826">
    <property type="term" value="P:iron ion transport"/>
    <property type="evidence" value="ECO:0007669"/>
    <property type="project" value="TreeGrafter"/>
</dbReference>
<keyword evidence="5" id="KW-0406">Ion transport</keyword>
<dbReference type="InterPro" id="IPR051410">
    <property type="entry name" value="Ferric/Cupric_Reductase"/>
</dbReference>
<dbReference type="InterPro" id="IPR013130">
    <property type="entry name" value="Fe3_Rdtase_TM_dom"/>
</dbReference>
<gene>
    <name evidence="12" type="ORF">HMPREF1624_02264</name>
</gene>
<dbReference type="PANTHER" id="PTHR32361:SF9">
    <property type="entry name" value="FERRIC REDUCTASE TRANSMEMBRANE COMPONENT 3-RELATED"/>
    <property type="match status" value="1"/>
</dbReference>
<dbReference type="OrthoDB" id="167398at2759"/>
<evidence type="ECO:0000256" key="10">
    <source>
        <dbReference type="SAM" id="SignalP"/>
    </source>
</evidence>
<dbReference type="AlphaFoldDB" id="U7PZK1"/>
<feature type="compositionally biased region" description="Basic and acidic residues" evidence="8">
    <location>
        <begin position="552"/>
        <end position="562"/>
    </location>
</feature>
<evidence type="ECO:0000256" key="4">
    <source>
        <dbReference type="ARBA" id="ARBA00022989"/>
    </source>
</evidence>
<sequence length="843" mass="90840">MARIALSRLLAIVPLLSLVSVSVVSAQTGTGIIGYGISFWQDLCCQACADSLSALYLNCTTFSAGDMGGDGMDMGGDDMGGMLMGTTSDACRASNTPWLQTMAYCIQANCDAHGYTDADKQAACFVAHALGGDAAGPSYQDSLPATAPTAELDAAAVWLNATSLVNADLYASTYGSEGNFAESEYYHTKYAMVVYLTTIGIIVACGLFAQLRGALPAFERRLQVSRVWSALQQHVGLPALLGRVSRHHEPSFGGFGYVPSRALSLFIGVYLVLNIVLCCVSFSTFAPNIFWHSPQFNLCEFVGNRTGTLSLVNLSMAVLFAGRNNLLLALTGWSQSTFLALHRWAARVAAVQAVVHSIVYTYAYYTPGYAGAAAYAAEVAMPFYWWGIVGTIAFCLAAGLAILPLRTRWYEIFLVVHIALAILVLVGCWYHLVPHFGYIYGYQTWLYITFAFWAFDRAVRVGRILYYSRLYMGRLRPAQHQHQQQATVEAVPGSANLVHVTVYPRTWHYGPGQHAFLYFPSLGWGKGWESHPFSVAAWNDSDTRPPGQSPSLRRDHGQRRADAASGAAGDPTRGSSSSDGAGVDEITEVPDKADLTSQVATTPDEKEASVQVQSLPHHHNHHHDQGQSATTARPSVEFLIRTQDGMTAWLRDHAATGLGRAIDLPLYTEGPYAGHRATLQPLKAADTVLCVVGGIGITHALGILQEYVSTAQGRAVGGESEVGESGHTSTIMPRATRFILAWSAHEAALLGHVQERFLVPAAHVVGLEYRFWCTSPVAGAGKLAATPGRMDVAAVVRSSLEVGRVTTVVVCGPGAMADVANRAVVQAVRDGFHVDSIEESFKW</sequence>
<feature type="transmembrane region" description="Helical" evidence="9">
    <location>
        <begin position="190"/>
        <end position="211"/>
    </location>
</feature>
<dbReference type="HOGENOM" id="CLU_010365_2_0_1"/>
<dbReference type="GO" id="GO:0006879">
    <property type="term" value="P:intracellular iron ion homeostasis"/>
    <property type="evidence" value="ECO:0007669"/>
    <property type="project" value="TreeGrafter"/>
</dbReference>
<dbReference type="InterPro" id="IPR013112">
    <property type="entry name" value="FAD-bd_8"/>
</dbReference>
<evidence type="ECO:0000256" key="1">
    <source>
        <dbReference type="ARBA" id="ARBA00004141"/>
    </source>
</evidence>
<dbReference type="Proteomes" id="UP000018087">
    <property type="component" value="Unassembled WGS sequence"/>
</dbReference>
<feature type="transmembrane region" description="Helical" evidence="9">
    <location>
        <begin position="344"/>
        <end position="363"/>
    </location>
</feature>
<evidence type="ECO:0000256" key="7">
    <source>
        <dbReference type="ARBA" id="ARBA00023180"/>
    </source>
</evidence>
<feature type="transmembrane region" description="Helical" evidence="9">
    <location>
        <begin position="438"/>
        <end position="455"/>
    </location>
</feature>
<feature type="domain" description="FAD-binding FR-type" evidence="11">
    <location>
        <begin position="473"/>
        <end position="678"/>
    </location>
</feature>
<organism evidence="12 13">
    <name type="scientific">Sporothrix schenckii (strain ATCC 58251 / de Perez 2211183)</name>
    <name type="common">Rose-picker's disease fungus</name>
    <dbReference type="NCBI Taxonomy" id="1391915"/>
    <lineage>
        <taxon>Eukaryota</taxon>
        <taxon>Fungi</taxon>
        <taxon>Dikarya</taxon>
        <taxon>Ascomycota</taxon>
        <taxon>Pezizomycotina</taxon>
        <taxon>Sordariomycetes</taxon>
        <taxon>Sordariomycetidae</taxon>
        <taxon>Ophiostomatales</taxon>
        <taxon>Ophiostomataceae</taxon>
        <taxon>Sporothrix</taxon>
    </lineage>
</organism>
<dbReference type="InterPro" id="IPR017927">
    <property type="entry name" value="FAD-bd_FR_type"/>
</dbReference>
<dbReference type="STRING" id="1391915.U7PZK1"/>
<dbReference type="GO" id="GO:0000293">
    <property type="term" value="F:ferric-chelate reductase activity"/>
    <property type="evidence" value="ECO:0007669"/>
    <property type="project" value="TreeGrafter"/>
</dbReference>